<protein>
    <submittedName>
        <fullName evidence="1">Fanconi anemia group J protein</fullName>
    </submittedName>
</protein>
<name>G2HF64_PANTR</name>
<dbReference type="EMBL" id="AK305378">
    <property type="protein sequence ID" value="BAK62372.1"/>
    <property type="molecule type" value="mRNA"/>
</dbReference>
<sequence length="50" mass="5832">MIALGITQVAIYLDFLNGYGSRFSTIQPLKVHWSPWLNFPKSIKKFLMYP</sequence>
<reference evidence="1" key="1">
    <citation type="journal article" date="2011" name="Funct. Integr. Genomics">
        <title>Major chimpanzee-specific structural changes in sperm development-associated genes.</title>
        <authorList>
            <person name="Kim R.N."/>
            <person name="Kim D.W."/>
            <person name="Choi S.H."/>
            <person name="Chae S.H."/>
            <person name="Nam S.H."/>
            <person name="Kim D.W."/>
            <person name="Kim A."/>
            <person name="Kang A."/>
            <person name="Park K.H."/>
            <person name="Lee Y.S."/>
            <person name="Hirai M."/>
            <person name="Suzuki Y."/>
            <person name="Sugano S."/>
            <person name="Hashimoto K."/>
            <person name="Kim D.S."/>
            <person name="Park H.S."/>
        </authorList>
    </citation>
    <scope>NUCLEOTIDE SEQUENCE</scope>
    <source>
        <tissue evidence="1">Testis</tissue>
    </source>
</reference>
<evidence type="ECO:0000313" key="1">
    <source>
        <dbReference type="EMBL" id="BAK62372.1"/>
    </source>
</evidence>
<accession>G2HF64</accession>
<proteinExistence type="evidence at transcript level"/>
<organism evidence="1">
    <name type="scientific">Pan troglodytes</name>
    <name type="common">Chimpanzee</name>
    <dbReference type="NCBI Taxonomy" id="9598"/>
    <lineage>
        <taxon>Eukaryota</taxon>
        <taxon>Metazoa</taxon>
        <taxon>Chordata</taxon>
        <taxon>Craniata</taxon>
        <taxon>Vertebrata</taxon>
        <taxon>Euteleostomi</taxon>
        <taxon>Mammalia</taxon>
        <taxon>Eutheria</taxon>
        <taxon>Euarchontoglires</taxon>
        <taxon>Primates</taxon>
        <taxon>Haplorrhini</taxon>
        <taxon>Catarrhini</taxon>
        <taxon>Hominidae</taxon>
        <taxon>Pan</taxon>
    </lineage>
</organism>
<dbReference type="AlphaFoldDB" id="G2HF64"/>